<proteinExistence type="predicted"/>
<dbReference type="EMBL" id="JBEPSH010000007">
    <property type="protein sequence ID" value="MET4578547.1"/>
    <property type="molecule type" value="Genomic_DNA"/>
</dbReference>
<name>A0ABV2QDB8_9BURK</name>
<reference evidence="2 3" key="1">
    <citation type="submission" date="2024-06" db="EMBL/GenBank/DDBJ databases">
        <title>Sorghum-associated microbial communities from plants grown in Nebraska, USA.</title>
        <authorList>
            <person name="Schachtman D."/>
        </authorList>
    </citation>
    <scope>NUCLEOTIDE SEQUENCE [LARGE SCALE GENOMIC DNA]</scope>
    <source>
        <strain evidence="2 3">2709</strain>
    </source>
</reference>
<sequence length="180" mass="19248">MGVIDGSCNSLILWQRAGRGRPTGEGKRRLSCCLCFLITFCSLIEVGGRGVRPAAQPPSFGRRSGAPPKEPGARKGGPTVRDPSLRYGQPPVLGPGAVRQNSLLSLRSIRSNSCRKLVHEARASCSALARPWPCAPRHGQRGGTPTRAIAALGPRISGRWREKTRSAAFSDIRHPPAPCP</sequence>
<protein>
    <submittedName>
        <fullName evidence="2">Uncharacterized protein</fullName>
    </submittedName>
</protein>
<dbReference type="Proteomes" id="UP001549320">
    <property type="component" value="Unassembled WGS sequence"/>
</dbReference>
<organism evidence="2 3">
    <name type="scientific">Ottowia thiooxydans</name>
    <dbReference type="NCBI Taxonomy" id="219182"/>
    <lineage>
        <taxon>Bacteria</taxon>
        <taxon>Pseudomonadati</taxon>
        <taxon>Pseudomonadota</taxon>
        <taxon>Betaproteobacteria</taxon>
        <taxon>Burkholderiales</taxon>
        <taxon>Comamonadaceae</taxon>
        <taxon>Ottowia</taxon>
    </lineage>
</organism>
<feature type="region of interest" description="Disordered" evidence="1">
    <location>
        <begin position="159"/>
        <end position="180"/>
    </location>
</feature>
<evidence type="ECO:0000313" key="3">
    <source>
        <dbReference type="Proteomes" id="UP001549320"/>
    </source>
</evidence>
<comment type="caution">
    <text evidence="2">The sequence shown here is derived from an EMBL/GenBank/DDBJ whole genome shotgun (WGS) entry which is preliminary data.</text>
</comment>
<evidence type="ECO:0000256" key="1">
    <source>
        <dbReference type="SAM" id="MobiDB-lite"/>
    </source>
</evidence>
<accession>A0ABV2QDB8</accession>
<gene>
    <name evidence="2" type="ORF">ABIE13_003663</name>
</gene>
<feature type="region of interest" description="Disordered" evidence="1">
    <location>
        <begin position="52"/>
        <end position="94"/>
    </location>
</feature>
<keyword evidence="3" id="KW-1185">Reference proteome</keyword>
<evidence type="ECO:0000313" key="2">
    <source>
        <dbReference type="EMBL" id="MET4578547.1"/>
    </source>
</evidence>